<dbReference type="Proteomes" id="UP000314985">
    <property type="component" value="Chromosome 2"/>
</dbReference>
<dbReference type="InterPro" id="IPR007875">
    <property type="entry name" value="Sprouty"/>
</dbReference>
<proteinExistence type="inferred from homology"/>
<evidence type="ECO:0000313" key="3">
    <source>
        <dbReference type="Ensembl" id="ENSSSCP00070005504.1"/>
    </source>
</evidence>
<organism evidence="3 4">
    <name type="scientific">Sus scrofa</name>
    <name type="common">Pig</name>
    <dbReference type="NCBI Taxonomy" id="9823"/>
    <lineage>
        <taxon>Eukaryota</taxon>
        <taxon>Metazoa</taxon>
        <taxon>Chordata</taxon>
        <taxon>Craniata</taxon>
        <taxon>Vertebrata</taxon>
        <taxon>Euteleostomi</taxon>
        <taxon>Mammalia</taxon>
        <taxon>Eutheria</taxon>
        <taxon>Laurasiatheria</taxon>
        <taxon>Artiodactyla</taxon>
        <taxon>Suina</taxon>
        <taxon>Suidae</taxon>
        <taxon>Sus</taxon>
    </lineage>
</organism>
<dbReference type="GO" id="GO:0016020">
    <property type="term" value="C:membrane"/>
    <property type="evidence" value="ECO:0007669"/>
    <property type="project" value="InterPro"/>
</dbReference>
<feature type="compositionally biased region" description="Low complexity" evidence="2">
    <location>
        <begin position="418"/>
        <end position="433"/>
    </location>
</feature>
<dbReference type="Ensembl" id="ENSSSCT00070006749.1">
    <property type="protein sequence ID" value="ENSSSCP00070005504.1"/>
    <property type="gene ID" value="ENSSSCG00070003606.1"/>
</dbReference>
<reference evidence="3 4" key="1">
    <citation type="submission" date="2017-08" db="EMBL/GenBank/DDBJ databases">
        <title>USMARCv1.0.</title>
        <authorList>
            <person name="Hannum G.I."/>
            <person name="Koren S."/>
            <person name="Schroeder S.G."/>
            <person name="Chin S.C."/>
            <person name="Nonneman D.J."/>
            <person name="Becker S.A."/>
            <person name="Rosen B.D."/>
            <person name="Bickhart D.M."/>
            <person name="Putnam N.H."/>
            <person name="Green R.E."/>
            <person name="Tuggle C.K."/>
            <person name="Liu H."/>
            <person name="Rohrer G.A."/>
            <person name="Warr A."/>
            <person name="Hall R."/>
            <person name="Kim K."/>
            <person name="Hume D.A."/>
            <person name="Talbot R."/>
            <person name="Chow W."/>
            <person name="Howe K."/>
            <person name="Schwartz A.S."/>
            <person name="Watson M."/>
            <person name="Archibald A.L."/>
            <person name="Phillippy A.M."/>
            <person name="Smith T.P.L."/>
        </authorList>
    </citation>
    <scope>NUCLEOTIDE SEQUENCE [LARGE SCALE GENOMIC DNA]</scope>
</reference>
<dbReference type="PROSITE" id="PS51227">
    <property type="entry name" value="SPR"/>
    <property type="match status" value="1"/>
</dbReference>
<reference evidence="3" key="2">
    <citation type="submission" date="2025-08" db="UniProtKB">
        <authorList>
            <consortium name="Ensembl"/>
        </authorList>
    </citation>
    <scope>IDENTIFICATION</scope>
</reference>
<comment type="similarity">
    <text evidence="1">Belongs to the sprouty family.</text>
</comment>
<evidence type="ECO:0000313" key="4">
    <source>
        <dbReference type="Proteomes" id="UP000314985"/>
    </source>
</evidence>
<dbReference type="InterPro" id="IPR051192">
    <property type="entry name" value="Sprouty_domain"/>
</dbReference>
<name>A0A4X1SS05_PIG</name>
<gene>
    <name evidence="3" type="primary">SPRY4</name>
</gene>
<feature type="region of interest" description="Disordered" evidence="2">
    <location>
        <begin position="34"/>
        <end position="57"/>
    </location>
</feature>
<feature type="region of interest" description="Disordered" evidence="2">
    <location>
        <begin position="418"/>
        <end position="452"/>
    </location>
</feature>
<dbReference type="PANTHER" id="PTHR12365">
    <property type="entry name" value="SPROUTY"/>
    <property type="match status" value="1"/>
</dbReference>
<protein>
    <submittedName>
        <fullName evidence="3">Sprouty RTK signaling antagonist 4</fullName>
    </submittedName>
</protein>
<dbReference type="AlphaFoldDB" id="A0A4X1SS05"/>
<accession>A0A4X1SS05</accession>
<sequence length="625" mass="67616">MCSCPPLSRDATPSRAGANGALFLGAPQCSFPLPAPPGAAAERRNSLTPSAGPARRRGVHSLAPAFPTPRHCQARLPRPLRLGSPVHVPGVCLWPAPFAPATTRLGRRNRRLSAPSGTTSWVRRAPSPWAARPPRALCPRCQLCRRSPQSAAAAYARRRFFFPLRSRDGLGFSSLLPPPRWSARRWPRTGHFCSLSLWRGGSSPSDLCSAAAFYAVQLRCSCLSLPWPLRGPGLLGLLVSPCPRAPSCARPRGRRAALGLWWGLKVRLHNAGRVGAGGRGCVRRRDKALAFPPFLVVPGLTSLRREKERDGPLEACFSAQPRTSGPMEPPIPQSVALTPSSVMVQPLLDSRMAHSRLQHPLTILPIDQMKTSHVENDYIDSPGLAPATGPKRTRSGAPELAPTPARCDQDATHHWISFSGRPSSVSSSSSTSSDQRLLDHMAPPPVADQASPRAVRIQPKVIHCKPLDLKGPAVPPELDKHFLLCEACGKCKCKECSSPRTLPSCWVCNQECLCSAQTLVNYGTCMCLVQGVFYHCTNEDDEGSCADHPCSCSRSNCCARWSFMGALSLVLPCLLCYLPATGCVKLAQRGYDRLRRPGCRCKHTNSVICKAAAGDAKASRPDKPF</sequence>
<dbReference type="Pfam" id="PF05210">
    <property type="entry name" value="Sprouty"/>
    <property type="match status" value="1"/>
</dbReference>
<evidence type="ECO:0000256" key="2">
    <source>
        <dbReference type="SAM" id="MobiDB-lite"/>
    </source>
</evidence>
<dbReference type="PANTHER" id="PTHR12365:SF6">
    <property type="entry name" value="PROTEIN SPROUTY HOMOLOG 4"/>
    <property type="match status" value="1"/>
</dbReference>
<dbReference type="GO" id="GO:0009966">
    <property type="term" value="P:regulation of signal transduction"/>
    <property type="evidence" value="ECO:0007669"/>
    <property type="project" value="InterPro"/>
</dbReference>
<evidence type="ECO:0000256" key="1">
    <source>
        <dbReference type="ARBA" id="ARBA00010964"/>
    </source>
</evidence>
<feature type="region of interest" description="Disordered" evidence="2">
    <location>
        <begin position="377"/>
        <end position="406"/>
    </location>
</feature>